<dbReference type="STRING" id="328396.RU93_GL000695"/>
<reference evidence="1 2" key="1">
    <citation type="submission" date="2014-12" db="EMBL/GenBank/DDBJ databases">
        <title>Draft genome sequences of 29 type strains of Enterococci.</title>
        <authorList>
            <person name="Zhong Z."/>
            <person name="Sun Z."/>
            <person name="Liu W."/>
            <person name="Zhang W."/>
            <person name="Zhang H."/>
        </authorList>
    </citation>
    <scope>NUCLEOTIDE SEQUENCE [LARGE SCALE GENOMIC DNA]</scope>
    <source>
        <strain evidence="1 2">DSM 17690</strain>
    </source>
</reference>
<dbReference type="EMBL" id="JXKD01000015">
    <property type="protein sequence ID" value="OJG09535.1"/>
    <property type="molecule type" value="Genomic_DNA"/>
</dbReference>
<evidence type="ECO:0000313" key="1">
    <source>
        <dbReference type="EMBL" id="OJG09535.1"/>
    </source>
</evidence>
<proteinExistence type="predicted"/>
<protein>
    <submittedName>
        <fullName evidence="1">Uncharacterized protein</fullName>
    </submittedName>
</protein>
<sequence>MKKQKFYSKRKEKTYFPLKRSPDGLVSLSFQALTISAHLLPLKKAMSEP</sequence>
<dbReference type="Proteomes" id="UP000182149">
    <property type="component" value="Unassembled WGS sequence"/>
</dbReference>
<comment type="caution">
    <text evidence="1">The sequence shown here is derived from an EMBL/GenBank/DDBJ whole genome shotgun (WGS) entry which is preliminary data.</text>
</comment>
<accession>A0A1L8QPU5</accession>
<dbReference type="AlphaFoldDB" id="A0A1L8QPU5"/>
<evidence type="ECO:0000313" key="2">
    <source>
        <dbReference type="Proteomes" id="UP000182149"/>
    </source>
</evidence>
<gene>
    <name evidence="1" type="ORF">RU93_GL000695</name>
</gene>
<keyword evidence="2" id="KW-1185">Reference proteome</keyword>
<organism evidence="1 2">
    <name type="scientific">Enterococcus aquimarinus</name>
    <dbReference type="NCBI Taxonomy" id="328396"/>
    <lineage>
        <taxon>Bacteria</taxon>
        <taxon>Bacillati</taxon>
        <taxon>Bacillota</taxon>
        <taxon>Bacilli</taxon>
        <taxon>Lactobacillales</taxon>
        <taxon>Enterococcaceae</taxon>
        <taxon>Enterococcus</taxon>
    </lineage>
</organism>
<name>A0A1L8QPU5_9ENTE</name>